<name>A0A0S2ZRA2_9FUSO</name>
<dbReference type="KEGG" id="fhw:RN87_11690"/>
<dbReference type="OrthoDB" id="90099at2"/>
<gene>
    <name evidence="1" type="ORF">RN87_11690</name>
</gene>
<organism evidence="1">
    <name type="scientific">Fusobacterium hwasookii ChDC F174</name>
    <dbReference type="NCBI Taxonomy" id="1307442"/>
    <lineage>
        <taxon>Bacteria</taxon>
        <taxon>Fusobacteriati</taxon>
        <taxon>Fusobacteriota</taxon>
        <taxon>Fusobacteriia</taxon>
        <taxon>Fusobacteriales</taxon>
        <taxon>Fusobacteriaceae</taxon>
        <taxon>Fusobacterium</taxon>
    </lineage>
</organism>
<evidence type="ECO:0000313" key="2">
    <source>
        <dbReference type="Proteomes" id="UP000063275"/>
    </source>
</evidence>
<dbReference type="RefSeq" id="WP_029493415.1">
    <property type="nucleotide sequence ID" value="NZ_ATKF01000077.1"/>
</dbReference>
<keyword evidence="1" id="KW-0614">Plasmid</keyword>
<protein>
    <recommendedName>
        <fullName evidence="3">CAAX protease</fullName>
    </recommendedName>
</protein>
<reference evidence="1 2" key="1">
    <citation type="submission" date="2015-11" db="EMBL/GenBank/DDBJ databases">
        <authorList>
            <person name="Zhang Y."/>
            <person name="Guo Z."/>
        </authorList>
    </citation>
    <scope>NUCLEOTIDE SEQUENCE [LARGE SCALE GENOMIC DNA]</scope>
    <source>
        <strain evidence="1 2">ChDC F174</strain>
        <plasmid evidence="2">Plasmid unnamed1</plasmid>
    </source>
</reference>
<proteinExistence type="predicted"/>
<accession>A0A0S2ZRA2</accession>
<dbReference type="GeneID" id="60659065"/>
<dbReference type="AlphaFoldDB" id="A0A0S2ZRA2"/>
<evidence type="ECO:0008006" key="3">
    <source>
        <dbReference type="Google" id="ProtNLM"/>
    </source>
</evidence>
<dbReference type="EMBL" id="CP013332">
    <property type="protein sequence ID" value="ALQ41215.1"/>
    <property type="molecule type" value="Genomic_DNA"/>
</dbReference>
<evidence type="ECO:0000313" key="1">
    <source>
        <dbReference type="EMBL" id="ALQ41215.1"/>
    </source>
</evidence>
<sequence length="302" mass="36424">MGKRTLSINDLMNFIESNKNIIFKSESEKKRMKNLLEKYGYSNIFSMKYLFATGRPSQMTNGIKIYSFEYKEKTKYKVLEKQYLKLLKLENKLRESVLMYETELKAHFVFFLEDFLHINNTDFKTFINTLLNKSSNLNGTIFQTEWKKQVKDYSSNTHNNYYDYYHLLIKILSFGTIGRILDEEYNGKKIFQLFKNYLKRKNRFFIGKVIENLKTIIILRNSLCHKESIIIFLEKGFRKNLLKGNTIKPRDYLQERINAITKIYEYYTNKKLSTDSWIRNYTKYRVKNGNNKINFKKIKIYL</sequence>
<dbReference type="Proteomes" id="UP000063275">
    <property type="component" value="Plasmid unnamed1"/>
</dbReference>
<geneLocation type="plasmid" evidence="1">
    <name>unnamed1</name>
</geneLocation>